<feature type="domain" description="BON" evidence="2">
    <location>
        <begin position="16"/>
        <end position="85"/>
    </location>
</feature>
<dbReference type="OrthoDB" id="1097785at2"/>
<reference evidence="3 4" key="1">
    <citation type="submission" date="2016-10" db="EMBL/GenBank/DDBJ databases">
        <authorList>
            <person name="de Groot N.N."/>
        </authorList>
    </citation>
    <scope>NUCLEOTIDE SEQUENCE [LARGE SCALE GENOMIC DNA]</scope>
    <source>
        <strain evidence="3 4">DSM 21039</strain>
    </source>
</reference>
<protein>
    <submittedName>
        <fullName evidence="3">BON domain-containing protein</fullName>
    </submittedName>
</protein>
<accession>A0A1H7L442</accession>
<feature type="chain" id="PRO_5011628415" evidence="1">
    <location>
        <begin position="19"/>
        <end position="161"/>
    </location>
</feature>
<dbReference type="PROSITE" id="PS50914">
    <property type="entry name" value="BON"/>
    <property type="match status" value="1"/>
</dbReference>
<evidence type="ECO:0000259" key="2">
    <source>
        <dbReference type="PROSITE" id="PS50914"/>
    </source>
</evidence>
<dbReference type="PANTHER" id="PTHR34606:SF15">
    <property type="entry name" value="BON DOMAIN-CONTAINING PROTEIN"/>
    <property type="match status" value="1"/>
</dbReference>
<keyword evidence="1" id="KW-0732">Signal</keyword>
<sequence length="161" mass="17074">MKKLLMACCLLAGVFLFACKPNDSKLQQAVNEKLMATPGVSATVKDGVVTLNGEVTDDTAKQTAEDAAKNVKGVKSVTNNITVQVPVPEPTPSPVTINPDEVLKNTLDSTYKAAGYSGVTVSVMNGEVTLEGKAKKSDLRKIMQAAQEAKPKKVNNKLTLQ</sequence>
<feature type="signal peptide" evidence="1">
    <location>
        <begin position="1"/>
        <end position="18"/>
    </location>
</feature>
<organism evidence="3 4">
    <name type="scientific">Chitinophaga rupis</name>
    <dbReference type="NCBI Taxonomy" id="573321"/>
    <lineage>
        <taxon>Bacteria</taxon>
        <taxon>Pseudomonadati</taxon>
        <taxon>Bacteroidota</taxon>
        <taxon>Chitinophagia</taxon>
        <taxon>Chitinophagales</taxon>
        <taxon>Chitinophagaceae</taxon>
        <taxon>Chitinophaga</taxon>
    </lineage>
</organism>
<dbReference type="Proteomes" id="UP000198984">
    <property type="component" value="Unassembled WGS sequence"/>
</dbReference>
<evidence type="ECO:0000256" key="1">
    <source>
        <dbReference type="SAM" id="SignalP"/>
    </source>
</evidence>
<dbReference type="Gene3D" id="3.30.1340.30">
    <property type="match status" value="1"/>
</dbReference>
<dbReference type="STRING" id="573321.SAMN04488505_1011158"/>
<dbReference type="PROSITE" id="PS51257">
    <property type="entry name" value="PROKAR_LIPOPROTEIN"/>
    <property type="match status" value="1"/>
</dbReference>
<dbReference type="PANTHER" id="PTHR34606">
    <property type="entry name" value="BON DOMAIN-CONTAINING PROTEIN"/>
    <property type="match status" value="1"/>
</dbReference>
<dbReference type="InterPro" id="IPR007055">
    <property type="entry name" value="BON_dom"/>
</dbReference>
<dbReference type="InterPro" id="IPR051686">
    <property type="entry name" value="Lipoprotein_DolP"/>
</dbReference>
<dbReference type="EMBL" id="FOBB01000001">
    <property type="protein sequence ID" value="SEK93037.1"/>
    <property type="molecule type" value="Genomic_DNA"/>
</dbReference>
<dbReference type="AlphaFoldDB" id="A0A1H7L442"/>
<name>A0A1H7L442_9BACT</name>
<keyword evidence="4" id="KW-1185">Reference proteome</keyword>
<evidence type="ECO:0000313" key="4">
    <source>
        <dbReference type="Proteomes" id="UP000198984"/>
    </source>
</evidence>
<evidence type="ECO:0000313" key="3">
    <source>
        <dbReference type="EMBL" id="SEK93037.1"/>
    </source>
</evidence>
<dbReference type="RefSeq" id="WP_089907332.1">
    <property type="nucleotide sequence ID" value="NZ_FOBB01000001.1"/>
</dbReference>
<gene>
    <name evidence="3" type="ORF">SAMN04488505_1011158</name>
</gene>
<dbReference type="Pfam" id="PF04972">
    <property type="entry name" value="BON"/>
    <property type="match status" value="2"/>
</dbReference>
<proteinExistence type="predicted"/>